<dbReference type="Pfam" id="PF13176">
    <property type="entry name" value="TPR_7"/>
    <property type="match status" value="1"/>
</dbReference>
<accession>A0A381XXA3</accession>
<evidence type="ECO:0000259" key="2">
    <source>
        <dbReference type="Pfam" id="PF18073"/>
    </source>
</evidence>
<dbReference type="NCBIfam" id="NF008757">
    <property type="entry name" value="PRK11788.1-5"/>
    <property type="match status" value="1"/>
</dbReference>
<dbReference type="AlphaFoldDB" id="A0A381XXA3"/>
<reference evidence="3" key="1">
    <citation type="submission" date="2018-05" db="EMBL/GenBank/DDBJ databases">
        <authorList>
            <person name="Lanie J.A."/>
            <person name="Ng W.-L."/>
            <person name="Kazmierczak K.M."/>
            <person name="Andrzejewski T.M."/>
            <person name="Davidsen T.M."/>
            <person name="Wayne K.J."/>
            <person name="Tettelin H."/>
            <person name="Glass J.I."/>
            <person name="Rusch D."/>
            <person name="Podicherti R."/>
            <person name="Tsui H.-C.T."/>
            <person name="Winkler M.E."/>
        </authorList>
    </citation>
    <scope>NUCLEOTIDE SEQUENCE</scope>
</reference>
<dbReference type="Gene3D" id="1.25.40.10">
    <property type="entry name" value="Tetratricopeptide repeat domain"/>
    <property type="match status" value="1"/>
</dbReference>
<dbReference type="InterPro" id="IPR041166">
    <property type="entry name" value="Rubredoxin_2"/>
</dbReference>
<dbReference type="Pfam" id="PF13432">
    <property type="entry name" value="TPR_16"/>
    <property type="match status" value="1"/>
</dbReference>
<protein>
    <recommendedName>
        <fullName evidence="2">LapB rubredoxin metal binding domain-containing protein</fullName>
    </recommendedName>
</protein>
<dbReference type="Pfam" id="PF18073">
    <property type="entry name" value="Zn_ribbon_LapB"/>
    <property type="match status" value="1"/>
</dbReference>
<dbReference type="GO" id="GO:0046872">
    <property type="term" value="F:metal ion binding"/>
    <property type="evidence" value="ECO:0007669"/>
    <property type="project" value="UniProtKB-KW"/>
</dbReference>
<name>A0A381XXA3_9ZZZZ</name>
<gene>
    <name evidence="3" type="ORF">METZ01_LOCUS121671</name>
</gene>
<proteinExistence type="predicted"/>
<dbReference type="InterPro" id="IPR011990">
    <property type="entry name" value="TPR-like_helical_dom_sf"/>
</dbReference>
<organism evidence="3">
    <name type="scientific">marine metagenome</name>
    <dbReference type="NCBI Taxonomy" id="408172"/>
    <lineage>
        <taxon>unclassified sequences</taxon>
        <taxon>metagenomes</taxon>
        <taxon>ecological metagenomes</taxon>
    </lineage>
</organism>
<evidence type="ECO:0000313" key="3">
    <source>
        <dbReference type="EMBL" id="SVA68817.1"/>
    </source>
</evidence>
<dbReference type="SMART" id="SM00028">
    <property type="entry name" value="TPR"/>
    <property type="match status" value="2"/>
</dbReference>
<dbReference type="SUPFAM" id="SSF48452">
    <property type="entry name" value="TPR-like"/>
    <property type="match status" value="2"/>
</dbReference>
<keyword evidence="1" id="KW-0479">Metal-binding</keyword>
<dbReference type="EMBL" id="UINC01016547">
    <property type="protein sequence ID" value="SVA68817.1"/>
    <property type="molecule type" value="Genomic_DNA"/>
</dbReference>
<dbReference type="InterPro" id="IPR019734">
    <property type="entry name" value="TPR_rpt"/>
</dbReference>
<sequence length="353" mass="40581">MKGLNFLLNEKPDQALEVFMRMVEVDDETLETHFALGGLFRRRGEVERAIRVHQNLIARPNLSRLHRDQAFFALGEDYLSAGLFDRAEKLFTQMRESPAHRADALNRLIRIYELTHDWQQAIEVYKELERVDSDSAGVDQVAHYYCELAERARAEKDYSKARSMLKKAEFGRRKTVRGTLEQADLASDSHDYKKAIRLYQQVVEKEHSLISEVVPKLAASCRANKADKQMSRFLESLIKNQPKTLQAIAMAVVWDPNIDNPVALQCLHDYILADSTLKGLVDVEHLDQGDEESKRVALARVRNGLHNIAARAKRYRCRQCGFSSREQLWQCPSCRSWETVAPIEYLSLLSMFG</sequence>
<feature type="domain" description="LapB rubredoxin metal binding" evidence="2">
    <location>
        <begin position="315"/>
        <end position="342"/>
    </location>
</feature>
<evidence type="ECO:0000256" key="1">
    <source>
        <dbReference type="ARBA" id="ARBA00022723"/>
    </source>
</evidence>